<dbReference type="GO" id="GO:0005509">
    <property type="term" value="F:calcium ion binding"/>
    <property type="evidence" value="ECO:0007669"/>
    <property type="project" value="InterPro"/>
</dbReference>
<sequence length="235" mass="26516">MGNALPGAQRKLVVLEQDPLTWRLEHVVDIRKRFIAEGWDPGVNRDQLSQLVQLVLPDPTHDVVEEVLWQRFFDAAHRIPEDAPNEVNIFEFFAGLAVVCLAAFEEKAAFAFDLFDFNGVGSLSYVECIVMLSTFLSGTICFVRRGASPSDEKLEAHVKHAYETIGKQPHERLTKEELLEYYGVRIIELCEARGMDECDTPMVFLLCYDLVNMSMLDDGPSTKAVVLNSEDIGFD</sequence>
<name>A0ABR1G1X0_AURAN</name>
<proteinExistence type="predicted"/>
<evidence type="ECO:0000313" key="1">
    <source>
        <dbReference type="EMBL" id="KAK7242648.1"/>
    </source>
</evidence>
<organism evidence="1 2">
    <name type="scientific">Aureococcus anophagefferens</name>
    <name type="common">Harmful bloom alga</name>
    <dbReference type="NCBI Taxonomy" id="44056"/>
    <lineage>
        <taxon>Eukaryota</taxon>
        <taxon>Sar</taxon>
        <taxon>Stramenopiles</taxon>
        <taxon>Ochrophyta</taxon>
        <taxon>Pelagophyceae</taxon>
        <taxon>Pelagomonadales</taxon>
        <taxon>Pelagomonadaceae</taxon>
        <taxon>Aureococcus</taxon>
    </lineage>
</organism>
<dbReference type="EMBL" id="JBBJCI010000141">
    <property type="protein sequence ID" value="KAK7242648.1"/>
    <property type="molecule type" value="Genomic_DNA"/>
</dbReference>
<dbReference type="InterPro" id="IPR011992">
    <property type="entry name" value="EF-hand-dom_pair"/>
</dbReference>
<dbReference type="Proteomes" id="UP001363151">
    <property type="component" value="Unassembled WGS sequence"/>
</dbReference>
<dbReference type="InterPro" id="IPR002048">
    <property type="entry name" value="EF_hand_dom"/>
</dbReference>
<comment type="caution">
    <text evidence="1">The sequence shown here is derived from an EMBL/GenBank/DDBJ whole genome shotgun (WGS) entry which is preliminary data.</text>
</comment>
<accession>A0ABR1G1X0</accession>
<evidence type="ECO:0000313" key="2">
    <source>
        <dbReference type="Proteomes" id="UP001363151"/>
    </source>
</evidence>
<dbReference type="KEGG" id="aaf:AURANDRAFT_66539"/>
<dbReference type="SUPFAM" id="SSF47473">
    <property type="entry name" value="EF-hand"/>
    <property type="match status" value="1"/>
</dbReference>
<protein>
    <submittedName>
        <fullName evidence="1">Uncharacterized protein</fullName>
    </submittedName>
</protein>
<reference evidence="1 2" key="1">
    <citation type="submission" date="2024-03" db="EMBL/GenBank/DDBJ databases">
        <title>Aureococcus anophagefferens CCMP1851 and Kratosvirus quantuckense: Draft genome of a second virus-susceptible host strain in the model system.</title>
        <authorList>
            <person name="Chase E."/>
            <person name="Truchon A.R."/>
            <person name="Schepens W."/>
            <person name="Wilhelm S.W."/>
        </authorList>
    </citation>
    <scope>NUCLEOTIDE SEQUENCE [LARGE SCALE GENOMIC DNA]</scope>
    <source>
        <strain evidence="1 2">CCMP1851</strain>
    </source>
</reference>
<keyword evidence="2" id="KW-1185">Reference proteome</keyword>
<dbReference type="Gene3D" id="1.10.238.10">
    <property type="entry name" value="EF-hand"/>
    <property type="match status" value="1"/>
</dbReference>
<gene>
    <name evidence="1" type="ORF">SO694_00016234</name>
</gene>
<dbReference type="PROSITE" id="PS50222">
    <property type="entry name" value="EF_HAND_2"/>
    <property type="match status" value="1"/>
</dbReference>